<dbReference type="STRING" id="1604334.SAMN05421546_1150"/>
<accession>A0A1N6S0N9</accession>
<gene>
    <name evidence="1" type="ORF">SAMN05421546_1150</name>
</gene>
<evidence type="ECO:0000313" key="1">
    <source>
        <dbReference type="EMBL" id="SIQ34683.1"/>
    </source>
</evidence>
<organism evidence="1 2">
    <name type="scientific">Solilutibacter tolerans</name>
    <dbReference type="NCBI Taxonomy" id="1604334"/>
    <lineage>
        <taxon>Bacteria</taxon>
        <taxon>Pseudomonadati</taxon>
        <taxon>Pseudomonadota</taxon>
        <taxon>Gammaproteobacteria</taxon>
        <taxon>Lysobacterales</taxon>
        <taxon>Lysobacteraceae</taxon>
        <taxon>Solilutibacter</taxon>
    </lineage>
</organism>
<dbReference type="SUPFAM" id="SSF88659">
    <property type="entry name" value="Sigma3 and sigma4 domains of RNA polymerase sigma factors"/>
    <property type="match status" value="1"/>
</dbReference>
<reference evidence="2" key="1">
    <citation type="submission" date="2017-01" db="EMBL/GenBank/DDBJ databases">
        <authorList>
            <person name="Varghese N."/>
            <person name="Submissions S."/>
        </authorList>
    </citation>
    <scope>NUCLEOTIDE SEQUENCE [LARGE SCALE GENOMIC DNA]</scope>
    <source>
        <strain evidence="2">UM1</strain>
    </source>
</reference>
<proteinExistence type="predicted"/>
<dbReference type="Gene3D" id="1.10.10.10">
    <property type="entry name" value="Winged helix-like DNA-binding domain superfamily/Winged helix DNA-binding domain"/>
    <property type="match status" value="1"/>
</dbReference>
<dbReference type="RefSeq" id="WP_129582826.1">
    <property type="nucleotide sequence ID" value="NZ_FTLW01000002.1"/>
</dbReference>
<dbReference type="OrthoDB" id="7548639at2"/>
<evidence type="ECO:0008006" key="3">
    <source>
        <dbReference type="Google" id="ProtNLM"/>
    </source>
</evidence>
<dbReference type="EMBL" id="FTLW01000002">
    <property type="protein sequence ID" value="SIQ34683.1"/>
    <property type="molecule type" value="Genomic_DNA"/>
</dbReference>
<keyword evidence="2" id="KW-1185">Reference proteome</keyword>
<dbReference type="InterPro" id="IPR036388">
    <property type="entry name" value="WH-like_DNA-bd_sf"/>
</dbReference>
<dbReference type="InterPro" id="IPR013324">
    <property type="entry name" value="RNA_pol_sigma_r3/r4-like"/>
</dbReference>
<evidence type="ECO:0000313" key="2">
    <source>
        <dbReference type="Proteomes" id="UP000241788"/>
    </source>
</evidence>
<protein>
    <recommendedName>
        <fullName evidence="3">DNA-directed RNA polymerase specialized sigma subunit, sigma24 family</fullName>
    </recommendedName>
</protein>
<name>A0A1N6S0N9_9GAMM</name>
<dbReference type="AlphaFoldDB" id="A0A1N6S0N9"/>
<sequence length="231" mass="26294">MTLDTLPDADIVARCRLGRGNSAFVPIECVVHMLRRGLRANNNALTSPLFTEFLQRLRRHIPLREDKESHFRVQVFEQVQDRLTSLLAKESVEYQDKLDFCEIKFAGALARLLQDARKKATKDKNRKAPLMNEETGEVDAQVDQAAGSFNPFDPENMSEENYRTVLDEAMEELPATQKRILEMLRNNVLIDSQDPIVPTISKALGKSEKTIRNQRDKAIAAIKAFVNKGER</sequence>
<dbReference type="Proteomes" id="UP000241788">
    <property type="component" value="Unassembled WGS sequence"/>
</dbReference>